<keyword evidence="2" id="KW-0539">Nucleus</keyword>
<name>T1KUF6_TETUR</name>
<dbReference type="GO" id="GO:0034353">
    <property type="term" value="F:mRNA 5'-diphosphatase activity"/>
    <property type="evidence" value="ECO:0007669"/>
    <property type="project" value="TreeGrafter"/>
</dbReference>
<dbReference type="EMBL" id="CAEY01000557">
    <property type="status" value="NOT_ANNOTATED_CDS"/>
    <property type="molecule type" value="Genomic_DNA"/>
</dbReference>
<protein>
    <recommendedName>
        <fullName evidence="2">Decapping nuclease</fullName>
        <ecNumber evidence="2">3.6.1.-</ecNumber>
    </recommendedName>
</protein>
<evidence type="ECO:0000313" key="5">
    <source>
        <dbReference type="Proteomes" id="UP000015104"/>
    </source>
</evidence>
<dbReference type="Pfam" id="PF08652">
    <property type="entry name" value="RAI1"/>
    <property type="match status" value="1"/>
</dbReference>
<keyword evidence="2" id="KW-0694">RNA-binding</keyword>
<dbReference type="Proteomes" id="UP000015104">
    <property type="component" value="Unassembled WGS sequence"/>
</dbReference>
<comment type="function">
    <text evidence="2">Decapping enzyme for NAD-capped RNAs: specifically hydrolyzes the nicotinamide adenine dinucleotide (NAD) cap from a subset of RNAs by removing the entire NAD moiety from the 5'-end of an NAD-capped RNA.</text>
</comment>
<reference evidence="4" key="2">
    <citation type="submission" date="2015-06" db="UniProtKB">
        <authorList>
            <consortium name="EnsemblMetazoa"/>
        </authorList>
    </citation>
    <scope>IDENTIFICATION</scope>
</reference>
<evidence type="ECO:0000313" key="4">
    <source>
        <dbReference type="EnsemblMetazoa" id="tetur21g03270.1"/>
    </source>
</evidence>
<comment type="similarity">
    <text evidence="1 2">Belongs to the DXO/Dom3Z family.</text>
</comment>
<keyword evidence="5" id="KW-1185">Reference proteome</keyword>
<dbReference type="PANTHER" id="PTHR12395:SF9">
    <property type="entry name" value="DECAPPING AND EXORIBONUCLEASE PROTEIN"/>
    <property type="match status" value="1"/>
</dbReference>
<organism evidence="4 5">
    <name type="scientific">Tetranychus urticae</name>
    <name type="common">Two-spotted spider mite</name>
    <dbReference type="NCBI Taxonomy" id="32264"/>
    <lineage>
        <taxon>Eukaryota</taxon>
        <taxon>Metazoa</taxon>
        <taxon>Ecdysozoa</taxon>
        <taxon>Arthropoda</taxon>
        <taxon>Chelicerata</taxon>
        <taxon>Arachnida</taxon>
        <taxon>Acari</taxon>
        <taxon>Acariformes</taxon>
        <taxon>Trombidiformes</taxon>
        <taxon>Prostigmata</taxon>
        <taxon>Eleutherengona</taxon>
        <taxon>Raphignathae</taxon>
        <taxon>Tetranychoidea</taxon>
        <taxon>Tetranychidae</taxon>
        <taxon>Tetranychus</taxon>
    </lineage>
</organism>
<dbReference type="GO" id="GO:0003723">
    <property type="term" value="F:RNA binding"/>
    <property type="evidence" value="ECO:0007669"/>
    <property type="project" value="UniProtKB-KW"/>
</dbReference>
<dbReference type="AlphaFoldDB" id="T1KUF6"/>
<dbReference type="EnsemblMetazoa" id="tetur21g03270.1">
    <property type="protein sequence ID" value="tetur21g03270.1"/>
    <property type="gene ID" value="tetur21g03270"/>
</dbReference>
<feature type="domain" description="RAI1-like" evidence="3">
    <location>
        <begin position="24"/>
        <end position="328"/>
    </location>
</feature>
<evidence type="ECO:0000259" key="3">
    <source>
        <dbReference type="Pfam" id="PF08652"/>
    </source>
</evidence>
<dbReference type="GO" id="GO:0005829">
    <property type="term" value="C:cytosol"/>
    <property type="evidence" value="ECO:0007669"/>
    <property type="project" value="TreeGrafter"/>
</dbReference>
<dbReference type="GO" id="GO:0005634">
    <property type="term" value="C:nucleus"/>
    <property type="evidence" value="ECO:0007669"/>
    <property type="project" value="UniProtKB-SubCell"/>
</dbReference>
<dbReference type="PANTHER" id="PTHR12395">
    <property type="entry name" value="DOM-3 RELATED"/>
    <property type="match status" value="1"/>
</dbReference>
<dbReference type="InterPro" id="IPR039039">
    <property type="entry name" value="RAI1-like_fam"/>
</dbReference>
<dbReference type="GO" id="GO:0000956">
    <property type="term" value="P:nuclear-transcribed mRNA catabolic process"/>
    <property type="evidence" value="ECO:0007669"/>
    <property type="project" value="TreeGrafter"/>
</dbReference>
<comment type="cofactor">
    <cofactor evidence="2">
        <name>a divalent metal cation</name>
        <dbReference type="ChEBI" id="CHEBI:60240"/>
    </cofactor>
</comment>
<keyword evidence="2" id="KW-0479">Metal-binding</keyword>
<evidence type="ECO:0000256" key="2">
    <source>
        <dbReference type="RuleBase" id="RU367113"/>
    </source>
</evidence>
<proteinExistence type="inferred from homology"/>
<dbReference type="HOGENOM" id="CLU_067939_0_0_1"/>
<dbReference type="GO" id="GO:0046872">
    <property type="term" value="F:metal ion binding"/>
    <property type="evidence" value="ECO:0007669"/>
    <property type="project" value="UniProtKB-KW"/>
</dbReference>
<dbReference type="GO" id="GO:0004518">
    <property type="term" value="F:nuclease activity"/>
    <property type="evidence" value="ECO:0007669"/>
    <property type="project" value="UniProtKB-KW"/>
</dbReference>
<dbReference type="GO" id="GO:0000166">
    <property type="term" value="F:nucleotide binding"/>
    <property type="evidence" value="ECO:0007669"/>
    <property type="project" value="UniProtKB-KW"/>
</dbReference>
<keyword evidence="2" id="KW-0547">Nucleotide-binding</keyword>
<dbReference type="EC" id="3.6.1.-" evidence="2"/>
<dbReference type="GO" id="GO:0110155">
    <property type="term" value="P:NAD-cap decapping"/>
    <property type="evidence" value="ECO:0007669"/>
    <property type="project" value="TreeGrafter"/>
</dbReference>
<evidence type="ECO:0000256" key="1">
    <source>
        <dbReference type="ARBA" id="ARBA00006562"/>
    </source>
</evidence>
<dbReference type="InterPro" id="IPR013961">
    <property type="entry name" value="RAI1"/>
</dbReference>
<comment type="subcellular location">
    <subcellularLocation>
        <location evidence="2">Nucleus</location>
    </subcellularLocation>
</comment>
<keyword evidence="2" id="KW-0540">Nuclease</keyword>
<gene>
    <name evidence="4" type="primary">107367164</name>
</gene>
<reference evidence="5" key="1">
    <citation type="submission" date="2011-08" db="EMBL/GenBank/DDBJ databases">
        <authorList>
            <person name="Rombauts S."/>
        </authorList>
    </citation>
    <scope>NUCLEOTIDE SEQUENCE</scope>
    <source>
        <strain evidence="5">London</strain>
    </source>
</reference>
<accession>T1KUF6</accession>
<keyword evidence="2" id="KW-0378">Hydrolase</keyword>
<sequence>MIINELDVHQLCRTRDNNVSLEGPKRLGYLSSSDSENNSAFSQDKLALRYLDFPDPVNIDCLQGYDPNVKYGHFISKDTLLLRWILENEETMQKFPSDFIGNNGVIKDLMTIKDYVYDWSLSAIKIRGKIILNRVESTEKKTRIDKQSESVNKSTYAAFNFPNLITKSKSEQEGTLFYGVFHSKIGSHRILHTGKLHYVESAQELDKPFDEMKFVSIRKMHVLGNCPSSIQANNWWSLATLSGIDTIVCAKCARDFTVAKIEKLRVDDLIDKHKQMIFVASLDSILDHLKSIVTEENQYYDFHFNGKEKKFIGCLKMDLEDNLIPSWYIDGQIPNGSC</sequence>